<proteinExistence type="predicted"/>
<accession>A0A6N8I2Z5</accession>
<dbReference type="RefSeq" id="WP_156991101.1">
    <property type="nucleotide sequence ID" value="NZ_VWXL01000086.1"/>
</dbReference>
<dbReference type="Proteomes" id="UP000469440">
    <property type="component" value="Unassembled WGS sequence"/>
</dbReference>
<comment type="caution">
    <text evidence="1">The sequence shown here is derived from an EMBL/GenBank/DDBJ whole genome shotgun (WGS) entry which is preliminary data.</text>
</comment>
<evidence type="ECO:0000313" key="2">
    <source>
        <dbReference type="Proteomes" id="UP000469440"/>
    </source>
</evidence>
<organism evidence="1 2">
    <name type="scientific">Caproicibacter fermentans</name>
    <dbReference type="NCBI Taxonomy" id="2576756"/>
    <lineage>
        <taxon>Bacteria</taxon>
        <taxon>Bacillati</taxon>
        <taxon>Bacillota</taxon>
        <taxon>Clostridia</taxon>
        <taxon>Eubacteriales</taxon>
        <taxon>Acutalibacteraceae</taxon>
        <taxon>Caproicibacter</taxon>
    </lineage>
</organism>
<gene>
    <name evidence="1" type="ORF">CAFE_30420</name>
</gene>
<keyword evidence="2" id="KW-1185">Reference proteome</keyword>
<sequence length="58" mass="6806">MNHCEKSVASSSKSKGAKPRYIIVHEYSGKQSMQDAFQQVIERRVSDRFEHWINHKSQ</sequence>
<dbReference type="EMBL" id="VWXL01000086">
    <property type="protein sequence ID" value="MVB12309.1"/>
    <property type="molecule type" value="Genomic_DNA"/>
</dbReference>
<protein>
    <submittedName>
        <fullName evidence="1">Uncharacterized protein</fullName>
    </submittedName>
</protein>
<name>A0A6N8I2Z5_9FIRM</name>
<dbReference type="AlphaFoldDB" id="A0A6N8I2Z5"/>
<reference evidence="1 2" key="1">
    <citation type="submission" date="2019-09" db="EMBL/GenBank/DDBJ databases">
        <title>Genome sequence of Clostridium sp. EA1.</title>
        <authorList>
            <person name="Poehlein A."/>
            <person name="Bengelsdorf F.R."/>
            <person name="Daniel R."/>
        </authorList>
    </citation>
    <scope>NUCLEOTIDE SEQUENCE [LARGE SCALE GENOMIC DNA]</scope>
    <source>
        <strain evidence="1 2">EA1</strain>
    </source>
</reference>
<evidence type="ECO:0000313" key="1">
    <source>
        <dbReference type="EMBL" id="MVB12309.1"/>
    </source>
</evidence>